<keyword evidence="3" id="KW-1185">Reference proteome</keyword>
<dbReference type="RefSeq" id="WP_217779737.1">
    <property type="nucleotide sequence ID" value="NZ_JAHRWL010000002.1"/>
</dbReference>
<feature type="transmembrane region" description="Helical" evidence="1">
    <location>
        <begin position="93"/>
        <end position="114"/>
    </location>
</feature>
<keyword evidence="1" id="KW-0472">Membrane</keyword>
<reference evidence="2" key="1">
    <citation type="submission" date="2021-06" db="EMBL/GenBank/DDBJ databases">
        <title>Thalassococcus sp. CAU 1522 isolated from sea sand, Republic of Korea.</title>
        <authorList>
            <person name="Kim W."/>
        </authorList>
    </citation>
    <scope>NUCLEOTIDE SEQUENCE</scope>
    <source>
        <strain evidence="2">CAU 1522</strain>
    </source>
</reference>
<evidence type="ECO:0000313" key="3">
    <source>
        <dbReference type="Proteomes" id="UP001166293"/>
    </source>
</evidence>
<gene>
    <name evidence="2" type="primary">ccmI</name>
    <name evidence="2" type="ORF">KUH32_16735</name>
</gene>
<proteinExistence type="predicted"/>
<feature type="transmembrane region" description="Helical" evidence="1">
    <location>
        <begin position="6"/>
        <end position="24"/>
    </location>
</feature>
<dbReference type="Proteomes" id="UP001166293">
    <property type="component" value="Unassembled WGS sequence"/>
</dbReference>
<accession>A0ABS6NBQ4</accession>
<organism evidence="2 3">
    <name type="scientific">Thalassococcus arenae</name>
    <dbReference type="NCBI Taxonomy" id="2851652"/>
    <lineage>
        <taxon>Bacteria</taxon>
        <taxon>Pseudomonadati</taxon>
        <taxon>Pseudomonadota</taxon>
        <taxon>Alphaproteobacteria</taxon>
        <taxon>Rhodobacterales</taxon>
        <taxon>Roseobacteraceae</taxon>
        <taxon>Thalassococcus</taxon>
    </lineage>
</organism>
<dbReference type="InterPro" id="IPR017560">
    <property type="entry name" value="Cyt_c_biogenesis_CcmI"/>
</dbReference>
<dbReference type="NCBIfam" id="TIGR03142">
    <property type="entry name" value="cytochro_ccmI"/>
    <property type="match status" value="1"/>
</dbReference>
<keyword evidence="1" id="KW-0812">Transmembrane</keyword>
<keyword evidence="1" id="KW-1133">Transmembrane helix</keyword>
<sequence>MTVFWIATGALALIVAALLVLALLRGRRETGPAAAFDLQVYRDQLKEIDRDAARGIIQPAEAERLRTEVSRRLLAADSQAQAETAAASQPRGAALVLAAVIALVVIGGGFGLYWQIGAVGYPDLPLAQRIANAEDARTNRPSQAEAEAGLPVSAPNEAPEEYLELVERLRAAVSERPTDLQGLALLARSEATLGNYRAAYQTQQQIIAVRGDEATARDYADLADMMILAAGGYVSPEAQAALEQVLERDPRNGVARYYSGLMMAQTGRPDVAFRTWDRLLSESSDEAPWVPPILAQIQDLAYRAGVPDYQVPAIESASGPSREDMEAAADMDPEDRQAMIRGMVDGLAERLATEGGPPEEWARLINALAVLGERDQAQAILTEAQTVFAESPEALQMLAQAAAQAGLSQ</sequence>
<evidence type="ECO:0000256" key="1">
    <source>
        <dbReference type="SAM" id="Phobius"/>
    </source>
</evidence>
<protein>
    <submittedName>
        <fullName evidence="2">C-type cytochrome biogenesis protein CcmI</fullName>
    </submittedName>
</protein>
<name>A0ABS6NBQ4_9RHOB</name>
<comment type="caution">
    <text evidence="2">The sequence shown here is derived from an EMBL/GenBank/DDBJ whole genome shotgun (WGS) entry which is preliminary data.</text>
</comment>
<evidence type="ECO:0000313" key="2">
    <source>
        <dbReference type="EMBL" id="MBV2361413.1"/>
    </source>
</evidence>
<dbReference type="EMBL" id="JAHRWL010000002">
    <property type="protein sequence ID" value="MBV2361413.1"/>
    <property type="molecule type" value="Genomic_DNA"/>
</dbReference>